<accession>H0XCX3</accession>
<reference evidence="2" key="3">
    <citation type="submission" date="2025-09" db="UniProtKB">
        <authorList>
            <consortium name="Ensembl"/>
        </authorList>
    </citation>
    <scope>IDENTIFICATION</scope>
</reference>
<feature type="coiled-coil region" evidence="1">
    <location>
        <begin position="121"/>
        <end position="148"/>
    </location>
</feature>
<dbReference type="EMBL" id="AAQR03028480">
    <property type="status" value="NOT_ANNOTATED_CDS"/>
    <property type="molecule type" value="Genomic_DNA"/>
</dbReference>
<dbReference type="EMBL" id="AAQR03028482">
    <property type="status" value="NOT_ANNOTATED_CDS"/>
    <property type="molecule type" value="Genomic_DNA"/>
</dbReference>
<dbReference type="InterPro" id="IPR038826">
    <property type="entry name" value="CCDC178"/>
</dbReference>
<dbReference type="EMBL" id="AAQR03028484">
    <property type="status" value="NOT_ANNOTATED_CDS"/>
    <property type="molecule type" value="Genomic_DNA"/>
</dbReference>
<reference evidence="3" key="1">
    <citation type="submission" date="2011-03" db="EMBL/GenBank/DDBJ databases">
        <title>Version 3 of the genome sequence of Otolemur garnettii (Bushbaby).</title>
        <authorList>
            <consortium name="The Broad Institute Genome Sequencing Platform"/>
            <person name="Di Palma F."/>
            <person name="Johnson J."/>
            <person name="Lander E.S."/>
            <person name="Lindblad-Toh K."/>
            <person name="Jaffe D.B."/>
            <person name="Gnerre S."/>
            <person name="MacCallum I."/>
            <person name="Przybylski D."/>
            <person name="Ribeiro F.J."/>
            <person name="Burton J.N."/>
            <person name="Walker B.J."/>
            <person name="Sharpe T."/>
            <person name="Hall G."/>
        </authorList>
    </citation>
    <scope>NUCLEOTIDE SEQUENCE [LARGE SCALE GENOMIC DNA]</scope>
</reference>
<dbReference type="AlphaFoldDB" id="H0XCX3"/>
<feature type="coiled-coil region" evidence="1">
    <location>
        <begin position="196"/>
        <end position="283"/>
    </location>
</feature>
<dbReference type="SUPFAM" id="SSF90257">
    <property type="entry name" value="Myosin rod fragments"/>
    <property type="match status" value="1"/>
</dbReference>
<dbReference type="GeneTree" id="ENSGT00390000012215"/>
<evidence type="ECO:0000313" key="3">
    <source>
        <dbReference type="Proteomes" id="UP000005225"/>
    </source>
</evidence>
<reference evidence="2" key="2">
    <citation type="submission" date="2025-08" db="UniProtKB">
        <authorList>
            <consortium name="Ensembl"/>
        </authorList>
    </citation>
    <scope>IDENTIFICATION</scope>
</reference>
<dbReference type="EMBL" id="AAQR03028485">
    <property type="status" value="NOT_ANNOTATED_CDS"/>
    <property type="molecule type" value="Genomic_DNA"/>
</dbReference>
<keyword evidence="1" id="KW-0175">Coiled coil</keyword>
<dbReference type="HOGENOM" id="CLU_012461_0_0_1"/>
<protein>
    <recommendedName>
        <fullName evidence="4">Coiled-coil domain containing 178</fullName>
    </recommendedName>
</protein>
<feature type="coiled-coil region" evidence="1">
    <location>
        <begin position="407"/>
        <end position="434"/>
    </location>
</feature>
<proteinExistence type="predicted"/>
<dbReference type="STRING" id="30611.ENSOGAP00000013671"/>
<dbReference type="Proteomes" id="UP000005225">
    <property type="component" value="Unassembled WGS sequence"/>
</dbReference>
<evidence type="ECO:0008006" key="4">
    <source>
        <dbReference type="Google" id="ProtNLM"/>
    </source>
</evidence>
<feature type="coiled-coil region" evidence="1">
    <location>
        <begin position="629"/>
        <end position="684"/>
    </location>
</feature>
<organism evidence="2 3">
    <name type="scientific">Otolemur garnettii</name>
    <name type="common">Small-eared galago</name>
    <name type="synonym">Garnett's greater bushbaby</name>
    <dbReference type="NCBI Taxonomy" id="30611"/>
    <lineage>
        <taxon>Eukaryota</taxon>
        <taxon>Metazoa</taxon>
        <taxon>Chordata</taxon>
        <taxon>Craniata</taxon>
        <taxon>Vertebrata</taxon>
        <taxon>Euteleostomi</taxon>
        <taxon>Mammalia</taxon>
        <taxon>Eutheria</taxon>
        <taxon>Euarchontoglires</taxon>
        <taxon>Primates</taxon>
        <taxon>Strepsirrhini</taxon>
        <taxon>Lorisiformes</taxon>
        <taxon>Galagidae</taxon>
        <taxon>Otolemur</taxon>
    </lineage>
</organism>
<dbReference type="Ensembl" id="ENSOGAT00000015269.2">
    <property type="protein sequence ID" value="ENSOGAP00000013671.2"/>
    <property type="gene ID" value="ENSOGAG00000015260.2"/>
</dbReference>
<sequence length="709" mass="84226">MLLFFSARETHAGFKETFKSTNPKKVNKGIYFSYPLRRHSCAVVNIPAPCVNKIISHIEDMESKIQEHLKSFETSFEEWSRISSIRDLKEDVSIVTSEEEVKQEERDERCPELKQEMETLLSETIHLIKSLETDRADAEEALNRQRARKTQISTKIDSWSIWKLQELPLAVQKEHETYLRDIIELQWNLEDKVAKHNHFDEQKKQLEDANEKIQADIDYMLERCRQLEEKHKREWDALNECYKKKREVTCLFEQIHDELEETLAAYENLKAKALKMKEDINKDIYNNEVNIDGYKKQIDNLDHLCDHYASSIHSANINIEEQEDVVTEVLRETKSTTEELESLTKTLDDLRKNYEQLSWKQKLTDQKYKEALNNYYIVKKSWDGDLSIVNQDYSEISVACGKMNKGNRKLEIDIETITREITESIKNRTEYESEIKSLLRVKAMNDEVLKQLFKEAYHIGSIYHLTRHKVEEVEIKISEVRRKFKAREDFLKKLIRIQVTNAMMIQKRLYSLQETHLQERHELMKKKAIYTLALAEIEPPLQRLEADAERIRSMHKRHSEKLYDVIVRKSFIKRKVAKTHKRLRKRGKKTREALMETEGKRSLLFQEIDTTKSKTVTLQTEISEIDKALKAMEKRRNSFDMRINTLKEKFITVRYKKEQAQSVFDHLTDEKRNCEERMSQASKRFRSLLAMRQNTLAEIRVSVIFDSFK</sequence>
<name>H0XCX3_OTOGA</name>
<keyword evidence="3" id="KW-1185">Reference proteome</keyword>
<evidence type="ECO:0000256" key="1">
    <source>
        <dbReference type="SAM" id="Coils"/>
    </source>
</evidence>
<dbReference type="EMBL" id="AAQR03028479">
    <property type="status" value="NOT_ANNOTATED_CDS"/>
    <property type="molecule type" value="Genomic_DNA"/>
</dbReference>
<dbReference type="EMBL" id="AAQR03028481">
    <property type="status" value="NOT_ANNOTATED_CDS"/>
    <property type="molecule type" value="Genomic_DNA"/>
</dbReference>
<feature type="coiled-coil region" evidence="1">
    <location>
        <begin position="333"/>
        <end position="360"/>
    </location>
</feature>
<dbReference type="InParanoid" id="H0XCX3"/>
<evidence type="ECO:0000313" key="2">
    <source>
        <dbReference type="Ensembl" id="ENSOGAP00000013671.2"/>
    </source>
</evidence>
<dbReference type="OMA" id="AICHIQD"/>
<dbReference type="eggNOG" id="ENOG502R7DC">
    <property type="taxonomic scope" value="Eukaryota"/>
</dbReference>
<dbReference type="FunCoup" id="H0XCX3">
    <property type="interactions" value="19"/>
</dbReference>
<dbReference type="PANTHER" id="PTHR35088:SF1">
    <property type="entry name" value="COILED-COIL DOMAIN-CONTAINING PROTEIN 178"/>
    <property type="match status" value="1"/>
</dbReference>
<dbReference type="EMBL" id="AAQR03028483">
    <property type="status" value="NOT_ANNOTATED_CDS"/>
    <property type="molecule type" value="Genomic_DNA"/>
</dbReference>
<dbReference type="PANTHER" id="PTHR35088">
    <property type="entry name" value="COILED-COIL DOMAIN-CONTAINING PROTEIN 178"/>
    <property type="match status" value="1"/>
</dbReference>